<proteinExistence type="predicted"/>
<dbReference type="AlphaFoldDB" id="A0A6G0Z1Z5"/>
<protein>
    <submittedName>
        <fullName evidence="1">Uncharacterized protein</fullName>
    </submittedName>
</protein>
<sequence length="83" mass="9194">MKTATVGECGVDDLHSEFGSPEKNCFLVTSTCEMGITPNPGCDFSAPNQNIDHIIRECLKRKFGGKLEDIFNATFEAIEWLKP</sequence>
<reference evidence="1 2" key="1">
    <citation type="submission" date="2019-08" db="EMBL/GenBank/DDBJ databases">
        <title>Whole genome of Aphis craccivora.</title>
        <authorList>
            <person name="Voronova N.V."/>
            <person name="Shulinski R.S."/>
            <person name="Bandarenka Y.V."/>
            <person name="Zhorov D.G."/>
            <person name="Warner D."/>
        </authorList>
    </citation>
    <scope>NUCLEOTIDE SEQUENCE [LARGE SCALE GENOMIC DNA]</scope>
    <source>
        <strain evidence="1">180601</strain>
        <tissue evidence="1">Whole Body</tissue>
    </source>
</reference>
<evidence type="ECO:0000313" key="1">
    <source>
        <dbReference type="EMBL" id="KAF0764453.1"/>
    </source>
</evidence>
<organism evidence="1 2">
    <name type="scientific">Aphis craccivora</name>
    <name type="common">Cowpea aphid</name>
    <dbReference type="NCBI Taxonomy" id="307492"/>
    <lineage>
        <taxon>Eukaryota</taxon>
        <taxon>Metazoa</taxon>
        <taxon>Ecdysozoa</taxon>
        <taxon>Arthropoda</taxon>
        <taxon>Hexapoda</taxon>
        <taxon>Insecta</taxon>
        <taxon>Pterygota</taxon>
        <taxon>Neoptera</taxon>
        <taxon>Paraneoptera</taxon>
        <taxon>Hemiptera</taxon>
        <taxon>Sternorrhyncha</taxon>
        <taxon>Aphidomorpha</taxon>
        <taxon>Aphidoidea</taxon>
        <taxon>Aphididae</taxon>
        <taxon>Aphidini</taxon>
        <taxon>Aphis</taxon>
        <taxon>Aphis</taxon>
    </lineage>
</organism>
<name>A0A6G0Z1Z5_APHCR</name>
<dbReference type="Proteomes" id="UP000478052">
    <property type="component" value="Unassembled WGS sequence"/>
</dbReference>
<dbReference type="EMBL" id="VUJU01001630">
    <property type="protein sequence ID" value="KAF0764453.1"/>
    <property type="molecule type" value="Genomic_DNA"/>
</dbReference>
<comment type="caution">
    <text evidence="1">The sequence shown here is derived from an EMBL/GenBank/DDBJ whole genome shotgun (WGS) entry which is preliminary data.</text>
</comment>
<evidence type="ECO:0000313" key="2">
    <source>
        <dbReference type="Proteomes" id="UP000478052"/>
    </source>
</evidence>
<accession>A0A6G0Z1Z5</accession>
<keyword evidence="2" id="KW-1185">Reference proteome</keyword>
<gene>
    <name evidence="1" type="ORF">FWK35_00005030</name>
</gene>